<keyword evidence="1" id="KW-0812">Transmembrane</keyword>
<proteinExistence type="predicted"/>
<keyword evidence="1" id="KW-0472">Membrane</keyword>
<feature type="transmembrane region" description="Helical" evidence="1">
    <location>
        <begin position="7"/>
        <end position="32"/>
    </location>
</feature>
<keyword evidence="1" id="KW-1133">Transmembrane helix</keyword>
<evidence type="ECO:0000256" key="1">
    <source>
        <dbReference type="SAM" id="Phobius"/>
    </source>
</evidence>
<protein>
    <submittedName>
        <fullName evidence="2">Uncharacterized protein</fullName>
    </submittedName>
</protein>
<sequence>MTRLKDFIFTAGAVSVGVILGMYLSILTLMFLEQFN</sequence>
<name>A0A6J5KV68_9CAUD</name>
<gene>
    <name evidence="2" type="ORF">UFOVP58_88</name>
</gene>
<accession>A0A6J5KV68</accession>
<reference evidence="2" key="1">
    <citation type="submission" date="2020-04" db="EMBL/GenBank/DDBJ databases">
        <authorList>
            <person name="Chiriac C."/>
            <person name="Salcher M."/>
            <person name="Ghai R."/>
            <person name="Kavagutti S V."/>
        </authorList>
    </citation>
    <scope>NUCLEOTIDE SEQUENCE</scope>
</reference>
<dbReference type="EMBL" id="LR796186">
    <property type="protein sequence ID" value="CAB4125232.1"/>
    <property type="molecule type" value="Genomic_DNA"/>
</dbReference>
<evidence type="ECO:0000313" key="2">
    <source>
        <dbReference type="EMBL" id="CAB4125232.1"/>
    </source>
</evidence>
<organism evidence="2">
    <name type="scientific">uncultured Caudovirales phage</name>
    <dbReference type="NCBI Taxonomy" id="2100421"/>
    <lineage>
        <taxon>Viruses</taxon>
        <taxon>Duplodnaviria</taxon>
        <taxon>Heunggongvirae</taxon>
        <taxon>Uroviricota</taxon>
        <taxon>Caudoviricetes</taxon>
        <taxon>Peduoviridae</taxon>
        <taxon>Maltschvirus</taxon>
        <taxon>Maltschvirus maltsch</taxon>
    </lineage>
</organism>